<organism evidence="1">
    <name type="scientific">marine metagenome</name>
    <dbReference type="NCBI Taxonomy" id="408172"/>
    <lineage>
        <taxon>unclassified sequences</taxon>
        <taxon>metagenomes</taxon>
        <taxon>ecological metagenomes</taxon>
    </lineage>
</organism>
<dbReference type="AlphaFoldDB" id="A0A382GG84"/>
<proteinExistence type="predicted"/>
<name>A0A382GG84_9ZZZZ</name>
<feature type="non-terminal residue" evidence="1">
    <location>
        <position position="497"/>
    </location>
</feature>
<accession>A0A382GG84</accession>
<reference evidence="1" key="1">
    <citation type="submission" date="2018-05" db="EMBL/GenBank/DDBJ databases">
        <authorList>
            <person name="Lanie J.A."/>
            <person name="Ng W.-L."/>
            <person name="Kazmierczak K.M."/>
            <person name="Andrzejewski T.M."/>
            <person name="Davidsen T.M."/>
            <person name="Wayne K.J."/>
            <person name="Tettelin H."/>
            <person name="Glass J.I."/>
            <person name="Rusch D."/>
            <person name="Podicherti R."/>
            <person name="Tsui H.-C.T."/>
            <person name="Winkler M.E."/>
        </authorList>
    </citation>
    <scope>NUCLEOTIDE SEQUENCE</scope>
</reference>
<dbReference type="EMBL" id="UINC01055126">
    <property type="protein sequence ID" value="SVB73647.1"/>
    <property type="molecule type" value="Genomic_DNA"/>
</dbReference>
<feature type="non-terminal residue" evidence="1">
    <location>
        <position position="1"/>
    </location>
</feature>
<gene>
    <name evidence="1" type="ORF">METZ01_LOCUS226501</name>
</gene>
<protein>
    <submittedName>
        <fullName evidence="1">Uncharacterized protein</fullName>
    </submittedName>
</protein>
<evidence type="ECO:0000313" key="1">
    <source>
        <dbReference type="EMBL" id="SVB73647.1"/>
    </source>
</evidence>
<sequence>FISDTITLNVTYAALDSSSTRPKLEVYHTKMDENCFVPPSMVKLGLAYGIEPQVNNNILYTHDGVEIDVTGKDIENIGAGATFDPVNAVIFEMEKRIYAGLVKEDTMYNNENEGLERYSSPVEYLPADHAGTWYTLNDLNNYLEKHYYQWAKINKITSLNTANYYDAADPFTWNYSTVTDSGHWKGAYTHLFGTCTPHITPWHMLGYAFKPTWWDANYSWTNTTKRTALLSALNKGIVSNPSGTVTQVVRNARHSWDFATKCPVKTDGTLEDPDTVLGTPANVDKEKEFVFGDWGPVEAQWRLSASGQAMMVDAVLKLNPAKAWTDFFQPGVISKHNSIIRNTNHYNKLLSASSNYKIPGKTYENTVDYITVKSSPATLESDGYFKILDDDYSTIGRAVYGLNSDGTISAVSLIERGMDFTSQHLISYVGTQSAVLELDLDLKFKQIPFVANGIAQAQYNYMVRNKFAVDLDNLYNYLTTKLQAKLNGFSNKHLLNI</sequence>